<dbReference type="InterPro" id="IPR006667">
    <property type="entry name" value="SLC41_membr_dom"/>
</dbReference>
<feature type="transmembrane region" description="Helical" evidence="9">
    <location>
        <begin position="280"/>
        <end position="302"/>
    </location>
</feature>
<reference evidence="11 12" key="1">
    <citation type="journal article" date="2019" name="Nat. Ecol. Evol.">
        <title>Megaphylogeny resolves global patterns of mushroom evolution.</title>
        <authorList>
            <person name="Varga T."/>
            <person name="Krizsan K."/>
            <person name="Foldi C."/>
            <person name="Dima B."/>
            <person name="Sanchez-Garcia M."/>
            <person name="Sanchez-Ramirez S."/>
            <person name="Szollosi G.J."/>
            <person name="Szarkandi J.G."/>
            <person name="Papp V."/>
            <person name="Albert L."/>
            <person name="Andreopoulos W."/>
            <person name="Angelini C."/>
            <person name="Antonin V."/>
            <person name="Barry K.W."/>
            <person name="Bougher N.L."/>
            <person name="Buchanan P."/>
            <person name="Buyck B."/>
            <person name="Bense V."/>
            <person name="Catcheside P."/>
            <person name="Chovatia M."/>
            <person name="Cooper J."/>
            <person name="Damon W."/>
            <person name="Desjardin D."/>
            <person name="Finy P."/>
            <person name="Geml J."/>
            <person name="Haridas S."/>
            <person name="Hughes K."/>
            <person name="Justo A."/>
            <person name="Karasinski D."/>
            <person name="Kautmanova I."/>
            <person name="Kiss B."/>
            <person name="Kocsube S."/>
            <person name="Kotiranta H."/>
            <person name="LaButti K.M."/>
            <person name="Lechner B.E."/>
            <person name="Liimatainen K."/>
            <person name="Lipzen A."/>
            <person name="Lukacs Z."/>
            <person name="Mihaltcheva S."/>
            <person name="Morgado L.N."/>
            <person name="Niskanen T."/>
            <person name="Noordeloos M.E."/>
            <person name="Ohm R.A."/>
            <person name="Ortiz-Santana B."/>
            <person name="Ovrebo C."/>
            <person name="Racz N."/>
            <person name="Riley R."/>
            <person name="Savchenko A."/>
            <person name="Shiryaev A."/>
            <person name="Soop K."/>
            <person name="Spirin V."/>
            <person name="Szebenyi C."/>
            <person name="Tomsovsky M."/>
            <person name="Tulloss R.E."/>
            <person name="Uehling J."/>
            <person name="Grigoriev I.V."/>
            <person name="Vagvolgyi C."/>
            <person name="Papp T."/>
            <person name="Martin F.M."/>
            <person name="Miettinen O."/>
            <person name="Hibbett D.S."/>
            <person name="Nagy L.G."/>
        </authorList>
    </citation>
    <scope>NUCLEOTIDE SEQUENCE [LARGE SCALE GENOMIC DNA]</scope>
    <source>
        <strain evidence="11 12">FP101781</strain>
    </source>
</reference>
<dbReference type="GO" id="GO:0008324">
    <property type="term" value="F:monoatomic cation transmembrane transporter activity"/>
    <property type="evidence" value="ECO:0007669"/>
    <property type="project" value="InterPro"/>
</dbReference>
<evidence type="ECO:0000256" key="7">
    <source>
        <dbReference type="ARBA" id="ARBA00023065"/>
    </source>
</evidence>
<dbReference type="GO" id="GO:0005886">
    <property type="term" value="C:plasma membrane"/>
    <property type="evidence" value="ECO:0007669"/>
    <property type="project" value="TreeGrafter"/>
</dbReference>
<keyword evidence="5" id="KW-0460">Magnesium</keyword>
<dbReference type="SUPFAM" id="SSF161093">
    <property type="entry name" value="MgtE membrane domain-like"/>
    <property type="match status" value="2"/>
</dbReference>
<evidence type="ECO:0000256" key="3">
    <source>
        <dbReference type="ARBA" id="ARBA00022448"/>
    </source>
</evidence>
<keyword evidence="12" id="KW-1185">Reference proteome</keyword>
<accession>A0A4Y7TBA0</accession>
<evidence type="ECO:0000313" key="11">
    <source>
        <dbReference type="EMBL" id="TEB31446.1"/>
    </source>
</evidence>
<proteinExistence type="inferred from homology"/>
<evidence type="ECO:0000256" key="6">
    <source>
        <dbReference type="ARBA" id="ARBA00022989"/>
    </source>
</evidence>
<evidence type="ECO:0000256" key="5">
    <source>
        <dbReference type="ARBA" id="ARBA00022842"/>
    </source>
</evidence>
<evidence type="ECO:0000256" key="8">
    <source>
        <dbReference type="ARBA" id="ARBA00023136"/>
    </source>
</evidence>
<dbReference type="AlphaFoldDB" id="A0A4Y7TBA0"/>
<comment type="similarity">
    <text evidence="2">Belongs to the SLC41A transporter family.</text>
</comment>
<feature type="transmembrane region" description="Helical" evidence="9">
    <location>
        <begin position="429"/>
        <end position="451"/>
    </location>
</feature>
<keyword evidence="7" id="KW-0406">Ion transport</keyword>
<gene>
    <name evidence="11" type="ORF">FA13DRAFT_368761</name>
</gene>
<name>A0A4Y7TBA0_COPMI</name>
<dbReference type="Pfam" id="PF01769">
    <property type="entry name" value="MgtE"/>
    <property type="match status" value="2"/>
</dbReference>
<dbReference type="PANTHER" id="PTHR16228:SF7">
    <property type="entry name" value="SLC41A_MGTE INTEGRAL MEMBRANE DOMAIN-CONTAINING PROTEIN"/>
    <property type="match status" value="1"/>
</dbReference>
<keyword evidence="4 9" id="KW-0812">Transmembrane</keyword>
<dbReference type="OrthoDB" id="666972at2759"/>
<feature type="transmembrane region" description="Helical" evidence="9">
    <location>
        <begin position="216"/>
        <end position="244"/>
    </location>
</feature>
<keyword evidence="6 9" id="KW-1133">Transmembrane helix</keyword>
<keyword evidence="8 9" id="KW-0472">Membrane</keyword>
<comment type="caution">
    <text evidence="11">The sequence shown here is derived from an EMBL/GenBank/DDBJ whole genome shotgun (WGS) entry which is preliminary data.</text>
</comment>
<dbReference type="Gene3D" id="1.10.357.20">
    <property type="entry name" value="SLC41 divalent cation transporters, integral membrane domain"/>
    <property type="match status" value="2"/>
</dbReference>
<dbReference type="InterPro" id="IPR036739">
    <property type="entry name" value="SLC41_membr_dom_sf"/>
</dbReference>
<protein>
    <recommendedName>
        <fullName evidence="10">SLC41A/MgtE integral membrane domain-containing protein</fullName>
    </recommendedName>
</protein>
<evidence type="ECO:0000256" key="2">
    <source>
        <dbReference type="ARBA" id="ARBA00009749"/>
    </source>
</evidence>
<feature type="domain" description="SLC41A/MgtE integral membrane" evidence="10">
    <location>
        <begin position="314"/>
        <end position="442"/>
    </location>
</feature>
<sequence length="458" mass="49544">MTIDHLLASTTASRYEALTELDVPSERLLINELQTLCLLLVQAAPALLLTTVSLLFTGKLLDTVSHWDAMLQVDQLIMIIPTILNLQGNLEMNLSARLSTAANIGELDDPATMRSMLIGNWTMLQVQAISVSFVAACVSLVLGKIVPRVQEENLQTRRPIPHLPPEAGVRHSGFPTLIMVAATGMTSAFLSGLILGSFMCLLIVVCRRFKLDPDNIAPAVASCLGDLVTLCLVGVVSTILLPFLKTPIPFILGIAMVIIAVACMVYTARNPHVKQLLTQGWSPLFIAMAISSATGIVLDMFVSRYEGFAIMAIVISGLPGAAGSIFVSRLSTSLHAAAISAGSGLRLSEPSRKLVMITLLLITIPVEIIFLAVLNAFGWLKLHVFFIVFSVLFFCCAVLASLTIARYLTDWLWSKNRDPDLYALPIHSALMDLIGQLLLVLCFEIVTSLGAKLHAKKS</sequence>
<feature type="transmembrane region" description="Helical" evidence="9">
    <location>
        <begin position="250"/>
        <end position="268"/>
    </location>
</feature>
<feature type="transmembrane region" description="Helical" evidence="9">
    <location>
        <begin position="354"/>
        <end position="378"/>
    </location>
</feature>
<feature type="transmembrane region" description="Helical" evidence="9">
    <location>
        <begin position="177"/>
        <end position="204"/>
    </location>
</feature>
<feature type="transmembrane region" description="Helical" evidence="9">
    <location>
        <begin position="384"/>
        <end position="408"/>
    </location>
</feature>
<evidence type="ECO:0000256" key="4">
    <source>
        <dbReference type="ARBA" id="ARBA00022692"/>
    </source>
</evidence>
<feature type="domain" description="SLC41A/MgtE integral membrane" evidence="10">
    <location>
        <begin position="80"/>
        <end position="232"/>
    </location>
</feature>
<evidence type="ECO:0000259" key="10">
    <source>
        <dbReference type="Pfam" id="PF01769"/>
    </source>
</evidence>
<evidence type="ECO:0000256" key="9">
    <source>
        <dbReference type="SAM" id="Phobius"/>
    </source>
</evidence>
<dbReference type="EMBL" id="QPFP01000019">
    <property type="protein sequence ID" value="TEB31446.1"/>
    <property type="molecule type" value="Genomic_DNA"/>
</dbReference>
<dbReference type="InterPro" id="IPR045349">
    <property type="entry name" value="SLC41A1-3"/>
</dbReference>
<evidence type="ECO:0000256" key="1">
    <source>
        <dbReference type="ARBA" id="ARBA00004141"/>
    </source>
</evidence>
<evidence type="ECO:0000313" key="12">
    <source>
        <dbReference type="Proteomes" id="UP000298030"/>
    </source>
</evidence>
<dbReference type="Proteomes" id="UP000298030">
    <property type="component" value="Unassembled WGS sequence"/>
</dbReference>
<dbReference type="PANTHER" id="PTHR16228">
    <property type="entry name" value="DIVALENT CATION TRANSPORTER SOLUTE CARRIER FAMILY 41"/>
    <property type="match status" value="1"/>
</dbReference>
<comment type="subcellular location">
    <subcellularLocation>
        <location evidence="1">Membrane</location>
        <topology evidence="1">Multi-pass membrane protein</topology>
    </subcellularLocation>
</comment>
<keyword evidence="3" id="KW-0813">Transport</keyword>
<organism evidence="11 12">
    <name type="scientific">Coprinellus micaceus</name>
    <name type="common">Glistening ink-cap mushroom</name>
    <name type="synonym">Coprinus micaceus</name>
    <dbReference type="NCBI Taxonomy" id="71717"/>
    <lineage>
        <taxon>Eukaryota</taxon>
        <taxon>Fungi</taxon>
        <taxon>Dikarya</taxon>
        <taxon>Basidiomycota</taxon>
        <taxon>Agaricomycotina</taxon>
        <taxon>Agaricomycetes</taxon>
        <taxon>Agaricomycetidae</taxon>
        <taxon>Agaricales</taxon>
        <taxon>Agaricineae</taxon>
        <taxon>Psathyrellaceae</taxon>
        <taxon>Coprinellus</taxon>
    </lineage>
</organism>